<evidence type="ECO:0000256" key="1">
    <source>
        <dbReference type="SAM" id="MobiDB-lite"/>
    </source>
</evidence>
<feature type="region of interest" description="Disordered" evidence="1">
    <location>
        <begin position="391"/>
        <end position="547"/>
    </location>
</feature>
<keyword evidence="2" id="KW-1133">Transmembrane helix</keyword>
<proteinExistence type="predicted"/>
<reference evidence="4" key="1">
    <citation type="submission" date="2024-04" db="EMBL/GenBank/DDBJ databases">
        <authorList>
            <person name="Shaw F."/>
            <person name="Minotto A."/>
        </authorList>
    </citation>
    <scope>NUCLEOTIDE SEQUENCE [LARGE SCALE GENOMIC DNA]</scope>
</reference>
<evidence type="ECO:0000313" key="3">
    <source>
        <dbReference type="EMBL" id="CAL1701744.1"/>
    </source>
</evidence>
<sequence>MLTYQPRAEWWEDTVQHDQFLEGYSTKTCHSTSSSHHGSASITLQWFGEGSVWVYGGYRQRLGEYQVVLDTAIYTQQGYHDGDQEQPQFLLFNRSDLPSGHHQLQLVNTSQDPNHPVLDLDYIVFQTPAEDSTVVDDASHSISWRPDPSNSQEPVWQQDSSSHFTEDVSGWMELNFTGNDQSYRYASGISSDAPFSVSLDGWKTVTLTPNTLAPFDITESQLLYFKYDLTYETHTLSIANNPSSTMDEKMRLSIDKVMVYQSTTNAHGNVNPDSTSHHSSSKSKVAIAVGVSVGALVLSITVFVLWRCWRSQRKHYLEKFELFRIKPYRRAPQHSRGPSQEMSTVDFASVHSQTDSRRLLPSSKRISRAEASSEELLVHGLNQSSTDNTIYDSIMAEPPDSPTPATIVADDFDMPPTPMTPYGDPRSTRSSTVLPRSSSRLSRWSFTPGSSTKSTGDTGRNRQASASSTRRPSIPRIPSTIPRIPPPLRLSLKPSGPREVSPKPPHPRRTETEDESQSIDPDASFLRMSYSTGNSSSTGRTGTKIAS</sequence>
<name>A0ABP1D4B4_9APHY</name>
<protein>
    <recommendedName>
        <fullName evidence="5">Transmembrane protein</fullName>
    </recommendedName>
</protein>
<dbReference type="Gene3D" id="2.60.120.260">
    <property type="entry name" value="Galactose-binding domain-like"/>
    <property type="match status" value="2"/>
</dbReference>
<accession>A0ABP1D4B4</accession>
<feature type="region of interest" description="Disordered" evidence="1">
    <location>
        <begin position="331"/>
        <end position="366"/>
    </location>
</feature>
<feature type="compositionally biased region" description="Low complexity" evidence="1">
    <location>
        <begin position="531"/>
        <end position="547"/>
    </location>
</feature>
<keyword evidence="2" id="KW-0472">Membrane</keyword>
<feature type="compositionally biased region" description="Low complexity" evidence="1">
    <location>
        <begin position="467"/>
        <end position="482"/>
    </location>
</feature>
<evidence type="ECO:0008006" key="5">
    <source>
        <dbReference type="Google" id="ProtNLM"/>
    </source>
</evidence>
<gene>
    <name evidence="3" type="ORF">GFSPODELE1_LOCUS3734</name>
</gene>
<dbReference type="Proteomes" id="UP001497453">
    <property type="component" value="Chromosome 2"/>
</dbReference>
<keyword evidence="2" id="KW-0812">Transmembrane</keyword>
<organism evidence="3 4">
    <name type="scientific">Somion occarium</name>
    <dbReference type="NCBI Taxonomy" id="3059160"/>
    <lineage>
        <taxon>Eukaryota</taxon>
        <taxon>Fungi</taxon>
        <taxon>Dikarya</taxon>
        <taxon>Basidiomycota</taxon>
        <taxon>Agaricomycotina</taxon>
        <taxon>Agaricomycetes</taxon>
        <taxon>Polyporales</taxon>
        <taxon>Cerrenaceae</taxon>
        <taxon>Somion</taxon>
    </lineage>
</organism>
<keyword evidence="4" id="KW-1185">Reference proteome</keyword>
<dbReference type="EMBL" id="OZ037945">
    <property type="protein sequence ID" value="CAL1701744.1"/>
    <property type="molecule type" value="Genomic_DNA"/>
</dbReference>
<evidence type="ECO:0000256" key="2">
    <source>
        <dbReference type="SAM" id="Phobius"/>
    </source>
</evidence>
<feature type="compositionally biased region" description="Polar residues" evidence="1">
    <location>
        <begin position="447"/>
        <end position="466"/>
    </location>
</feature>
<feature type="compositionally biased region" description="Low complexity" evidence="1">
    <location>
        <begin position="428"/>
        <end position="445"/>
    </location>
</feature>
<feature type="transmembrane region" description="Helical" evidence="2">
    <location>
        <begin position="285"/>
        <end position="306"/>
    </location>
</feature>
<feature type="compositionally biased region" description="Low complexity" evidence="1">
    <location>
        <begin position="489"/>
        <end position="498"/>
    </location>
</feature>
<evidence type="ECO:0000313" key="4">
    <source>
        <dbReference type="Proteomes" id="UP001497453"/>
    </source>
</evidence>